<reference evidence="2 3" key="1">
    <citation type="submission" date="2016-01" db="EMBL/GenBank/DDBJ databases">
        <title>Draft Genome Sequences of Seven Thermophilic Sporeformers Isolated from Foods.</title>
        <authorList>
            <person name="Berendsen E.M."/>
            <person name="Wells-Bennik M.H."/>
            <person name="Krawcyk A.O."/>
            <person name="De Jong A."/>
            <person name="Holsappel S."/>
            <person name="Eijlander R.T."/>
            <person name="Kuipers O.P."/>
        </authorList>
    </citation>
    <scope>NUCLEOTIDE SEQUENCE [LARGE SCALE GENOMIC DNA]</scope>
    <source>
        <strain evidence="2 3">B4135</strain>
    </source>
</reference>
<sequence>MNDDGKGRSIKRKLRNFSPFVQKSFPDKIAHQEMPYIFPEDDEEGRCKTLGFTWRCKTSYVKSAPMGKAVCDQDLGVKPGISNRVYFINIGKGTIFHICDDRGCDLSAAPPETISGVDKRYNGRIFDDDRPEIEKRFIGYL</sequence>
<dbReference type="Pfam" id="PF13021">
    <property type="entry name" value="DUF3885"/>
    <property type="match status" value="1"/>
</dbReference>
<gene>
    <name evidence="2" type="ORF">B4135_2798</name>
</gene>
<dbReference type="Proteomes" id="UP000075683">
    <property type="component" value="Unassembled WGS sequence"/>
</dbReference>
<comment type="caution">
    <text evidence="2">The sequence shown here is derived from an EMBL/GenBank/DDBJ whole genome shotgun (WGS) entry which is preliminary data.</text>
</comment>
<proteinExistence type="predicted"/>
<dbReference type="AlphaFoldDB" id="A0A150LQ43"/>
<evidence type="ECO:0000313" key="2">
    <source>
        <dbReference type="EMBL" id="KYD14371.1"/>
    </source>
</evidence>
<name>A0A150LQ43_9BACI</name>
<organism evidence="2 3">
    <name type="scientific">Caldibacillus debilis</name>
    <dbReference type="NCBI Taxonomy" id="301148"/>
    <lineage>
        <taxon>Bacteria</taxon>
        <taxon>Bacillati</taxon>
        <taxon>Bacillota</taxon>
        <taxon>Bacilli</taxon>
        <taxon>Bacillales</taxon>
        <taxon>Bacillaceae</taxon>
        <taxon>Caldibacillus</taxon>
    </lineage>
</organism>
<feature type="domain" description="DUF3885" evidence="1">
    <location>
        <begin position="9"/>
        <end position="129"/>
    </location>
</feature>
<dbReference type="InterPro" id="IPR024976">
    <property type="entry name" value="DUF3885"/>
</dbReference>
<protein>
    <recommendedName>
        <fullName evidence="1">DUF3885 domain-containing protein</fullName>
    </recommendedName>
</protein>
<accession>A0A150LQ43</accession>
<dbReference type="EMBL" id="LQYT01000073">
    <property type="protein sequence ID" value="KYD14371.1"/>
    <property type="molecule type" value="Genomic_DNA"/>
</dbReference>
<evidence type="ECO:0000259" key="1">
    <source>
        <dbReference type="Pfam" id="PF13021"/>
    </source>
</evidence>
<dbReference type="STRING" id="301148.B4135_2798"/>
<evidence type="ECO:0000313" key="3">
    <source>
        <dbReference type="Proteomes" id="UP000075683"/>
    </source>
</evidence>